<dbReference type="Pfam" id="PF23636">
    <property type="entry name" value="DUF7144"/>
    <property type="match status" value="1"/>
</dbReference>
<evidence type="ECO:0000259" key="2">
    <source>
        <dbReference type="Pfam" id="PF23636"/>
    </source>
</evidence>
<dbReference type="AlphaFoldDB" id="A0A7W7U886"/>
<protein>
    <recommendedName>
        <fullName evidence="2">DUF7144 domain-containing protein</fullName>
    </recommendedName>
</protein>
<proteinExistence type="predicted"/>
<keyword evidence="1" id="KW-0812">Transmembrane</keyword>
<evidence type="ECO:0000313" key="4">
    <source>
        <dbReference type="Proteomes" id="UP000582643"/>
    </source>
</evidence>
<feature type="domain" description="DUF7144" evidence="2">
    <location>
        <begin position="26"/>
        <end position="134"/>
    </location>
</feature>
<keyword evidence="4" id="KW-1185">Reference proteome</keyword>
<feature type="transmembrane region" description="Helical" evidence="1">
    <location>
        <begin position="26"/>
        <end position="48"/>
    </location>
</feature>
<feature type="transmembrane region" description="Helical" evidence="1">
    <location>
        <begin position="68"/>
        <end position="87"/>
    </location>
</feature>
<dbReference type="Proteomes" id="UP000582643">
    <property type="component" value="Unassembled WGS sequence"/>
</dbReference>
<keyword evidence="1" id="KW-0472">Membrane</keyword>
<gene>
    <name evidence="3" type="ORF">GGE06_007680</name>
</gene>
<name>A0A7W7U886_9ACTN</name>
<organism evidence="3 4">
    <name type="scientific">Streptomyces nymphaeiformis</name>
    <dbReference type="NCBI Taxonomy" id="2663842"/>
    <lineage>
        <taxon>Bacteria</taxon>
        <taxon>Bacillati</taxon>
        <taxon>Actinomycetota</taxon>
        <taxon>Actinomycetes</taxon>
        <taxon>Kitasatosporales</taxon>
        <taxon>Streptomycetaceae</taxon>
        <taxon>Streptomyces</taxon>
    </lineage>
</organism>
<keyword evidence="1" id="KW-1133">Transmembrane helix</keyword>
<reference evidence="3 4" key="1">
    <citation type="submission" date="2020-08" db="EMBL/GenBank/DDBJ databases">
        <title>Genomic Encyclopedia of Type Strains, Phase III (KMG-III): the genomes of soil and plant-associated and newly described type strains.</title>
        <authorList>
            <person name="Whitman W."/>
        </authorList>
    </citation>
    <scope>NUCLEOTIDE SEQUENCE [LARGE SCALE GENOMIC DNA]</scope>
    <source>
        <strain evidence="3 4">SFB5A</strain>
    </source>
</reference>
<dbReference type="RefSeq" id="WP_246532999.1">
    <property type="nucleotide sequence ID" value="NZ_JACHJY010000014.1"/>
</dbReference>
<dbReference type="EMBL" id="JACHJY010000014">
    <property type="protein sequence ID" value="MBB4986709.1"/>
    <property type="molecule type" value="Genomic_DNA"/>
</dbReference>
<feature type="transmembrane region" description="Helical" evidence="1">
    <location>
        <begin position="117"/>
        <end position="137"/>
    </location>
</feature>
<dbReference type="InterPro" id="IPR055568">
    <property type="entry name" value="DUF7144"/>
</dbReference>
<evidence type="ECO:0000256" key="1">
    <source>
        <dbReference type="SAM" id="Phobius"/>
    </source>
</evidence>
<evidence type="ECO:0000313" key="3">
    <source>
        <dbReference type="EMBL" id="MBB4986709.1"/>
    </source>
</evidence>
<comment type="caution">
    <text evidence="3">The sequence shown here is derived from an EMBL/GenBank/DDBJ whole genome shotgun (WGS) entry which is preliminary data.</text>
</comment>
<sequence>MAEMSGGARKGTTQPHDSQWMIGPHLFAGVALELSGTLSILMGAASIAQDAIFRAPGYAYRFNVTAWGWMHVVIGLALIAAGLGVLLGQSWAKGAGVAVGAVSLVTQFMFIPYYPMWSIIVMVLDLVAIWALARFSATT</sequence>
<accession>A0A7W7U886</accession>